<evidence type="ECO:0000313" key="4">
    <source>
        <dbReference type="Proteomes" id="UP000059680"/>
    </source>
</evidence>
<feature type="non-terminal residue" evidence="3">
    <location>
        <position position="1"/>
    </location>
</feature>
<sequence length="155" mass="16781">SSELFLLSIIAVHVLDGTGEAARAHGDVGDPKAGVVHLAGPPVGGKHLTVATQPFPAGAGRHHDAEPQRADRRARRRPDSRRAVAPRHVPPRRIVRRRRRCSVRLRDLNGGDVGLAALVQEADGEVGRVPARLLHPHRQPPALPVLARYPPEVHL</sequence>
<dbReference type="Proteomes" id="UP000059680">
    <property type="component" value="Chromosome 6"/>
</dbReference>
<evidence type="ECO:0000256" key="2">
    <source>
        <dbReference type="SAM" id="SignalP"/>
    </source>
</evidence>
<dbReference type="InParanoid" id="A0A0N7KMR9"/>
<feature type="region of interest" description="Disordered" evidence="1">
    <location>
        <begin position="53"/>
        <end position="91"/>
    </location>
</feature>
<dbReference type="Gramene" id="Os06t0725350-00">
    <property type="protein sequence ID" value="Os06t0725350-00"/>
    <property type="gene ID" value="Os06g0725350"/>
</dbReference>
<evidence type="ECO:0000313" key="3">
    <source>
        <dbReference type="EMBL" id="BAS99585.1"/>
    </source>
</evidence>
<evidence type="ECO:0000256" key="1">
    <source>
        <dbReference type="SAM" id="MobiDB-lite"/>
    </source>
</evidence>
<feature type="chain" id="PRO_5006014829" evidence="2">
    <location>
        <begin position="22"/>
        <end position="155"/>
    </location>
</feature>
<dbReference type="EMBL" id="AP014962">
    <property type="protein sequence ID" value="BAS99585.1"/>
    <property type="molecule type" value="Genomic_DNA"/>
</dbReference>
<feature type="compositionally biased region" description="Basic and acidic residues" evidence="1">
    <location>
        <begin position="61"/>
        <end position="71"/>
    </location>
</feature>
<reference evidence="4" key="1">
    <citation type="journal article" date="2005" name="Nature">
        <title>The map-based sequence of the rice genome.</title>
        <authorList>
            <consortium name="International rice genome sequencing project (IRGSP)"/>
            <person name="Matsumoto T."/>
            <person name="Wu J."/>
            <person name="Kanamori H."/>
            <person name="Katayose Y."/>
            <person name="Fujisawa M."/>
            <person name="Namiki N."/>
            <person name="Mizuno H."/>
            <person name="Yamamoto K."/>
            <person name="Antonio B.A."/>
            <person name="Baba T."/>
            <person name="Sakata K."/>
            <person name="Nagamura Y."/>
            <person name="Aoki H."/>
            <person name="Arikawa K."/>
            <person name="Arita K."/>
            <person name="Bito T."/>
            <person name="Chiden Y."/>
            <person name="Fujitsuka N."/>
            <person name="Fukunaka R."/>
            <person name="Hamada M."/>
            <person name="Harada C."/>
            <person name="Hayashi A."/>
            <person name="Hijishita S."/>
            <person name="Honda M."/>
            <person name="Hosokawa S."/>
            <person name="Ichikawa Y."/>
            <person name="Idonuma A."/>
            <person name="Iijima M."/>
            <person name="Ikeda M."/>
            <person name="Ikeno M."/>
            <person name="Ito K."/>
            <person name="Ito S."/>
            <person name="Ito T."/>
            <person name="Ito Y."/>
            <person name="Ito Y."/>
            <person name="Iwabuchi A."/>
            <person name="Kamiya K."/>
            <person name="Karasawa W."/>
            <person name="Kurita K."/>
            <person name="Katagiri S."/>
            <person name="Kikuta A."/>
            <person name="Kobayashi H."/>
            <person name="Kobayashi N."/>
            <person name="Machita K."/>
            <person name="Maehara T."/>
            <person name="Masukawa M."/>
            <person name="Mizubayashi T."/>
            <person name="Mukai Y."/>
            <person name="Nagasaki H."/>
            <person name="Nagata Y."/>
            <person name="Naito S."/>
            <person name="Nakashima M."/>
            <person name="Nakama Y."/>
            <person name="Nakamichi Y."/>
            <person name="Nakamura M."/>
            <person name="Meguro A."/>
            <person name="Negishi M."/>
            <person name="Ohta I."/>
            <person name="Ohta T."/>
            <person name="Okamoto M."/>
            <person name="Ono N."/>
            <person name="Saji S."/>
            <person name="Sakaguchi M."/>
            <person name="Sakai K."/>
            <person name="Shibata M."/>
            <person name="Shimokawa T."/>
            <person name="Song J."/>
            <person name="Takazaki Y."/>
            <person name="Terasawa K."/>
            <person name="Tsugane M."/>
            <person name="Tsuji K."/>
            <person name="Ueda S."/>
            <person name="Waki K."/>
            <person name="Yamagata H."/>
            <person name="Yamamoto M."/>
            <person name="Yamamoto S."/>
            <person name="Yamane H."/>
            <person name="Yoshiki S."/>
            <person name="Yoshihara R."/>
            <person name="Yukawa K."/>
            <person name="Zhong H."/>
            <person name="Yano M."/>
            <person name="Yuan Q."/>
            <person name="Ouyang S."/>
            <person name="Liu J."/>
            <person name="Jones K.M."/>
            <person name="Gansberger K."/>
            <person name="Moffat K."/>
            <person name="Hill J."/>
            <person name="Bera J."/>
            <person name="Fadrosh D."/>
            <person name="Jin S."/>
            <person name="Johri S."/>
            <person name="Kim M."/>
            <person name="Overton L."/>
            <person name="Reardon M."/>
            <person name="Tsitrin T."/>
            <person name="Vuong H."/>
            <person name="Weaver B."/>
            <person name="Ciecko A."/>
            <person name="Tallon L."/>
            <person name="Jackson J."/>
            <person name="Pai G."/>
            <person name="Aken S.V."/>
            <person name="Utterback T."/>
            <person name="Reidmuller S."/>
            <person name="Feldblyum T."/>
            <person name="Hsiao J."/>
            <person name="Zismann V."/>
            <person name="Iobst S."/>
            <person name="de Vazeille A.R."/>
            <person name="Buell C.R."/>
            <person name="Ying K."/>
            <person name="Li Y."/>
            <person name="Lu T."/>
            <person name="Huang Y."/>
            <person name="Zhao Q."/>
            <person name="Feng Q."/>
            <person name="Zhang L."/>
            <person name="Zhu J."/>
            <person name="Weng Q."/>
            <person name="Mu J."/>
            <person name="Lu Y."/>
            <person name="Fan D."/>
            <person name="Liu Y."/>
            <person name="Guan J."/>
            <person name="Zhang Y."/>
            <person name="Yu S."/>
            <person name="Liu X."/>
            <person name="Zhang Y."/>
            <person name="Hong G."/>
            <person name="Han B."/>
            <person name="Choisne N."/>
            <person name="Demange N."/>
            <person name="Orjeda G."/>
            <person name="Samain S."/>
            <person name="Cattolico L."/>
            <person name="Pelletier E."/>
            <person name="Couloux A."/>
            <person name="Segurens B."/>
            <person name="Wincker P."/>
            <person name="D'Hont A."/>
            <person name="Scarpelli C."/>
            <person name="Weissenbach J."/>
            <person name="Salanoubat M."/>
            <person name="Quetier F."/>
            <person name="Yu Y."/>
            <person name="Kim H.R."/>
            <person name="Rambo T."/>
            <person name="Currie J."/>
            <person name="Collura K."/>
            <person name="Luo M."/>
            <person name="Yang T."/>
            <person name="Ammiraju J.S.S."/>
            <person name="Engler F."/>
            <person name="Soderlund C."/>
            <person name="Wing R.A."/>
            <person name="Palmer L.E."/>
            <person name="de la Bastide M."/>
            <person name="Spiegel L."/>
            <person name="Nascimento L."/>
            <person name="Zutavern T."/>
            <person name="O'Shaughnessy A."/>
            <person name="Dike S."/>
            <person name="Dedhia N."/>
            <person name="Preston R."/>
            <person name="Balija V."/>
            <person name="McCombie W.R."/>
            <person name="Chow T."/>
            <person name="Chen H."/>
            <person name="Chung M."/>
            <person name="Chen C."/>
            <person name="Shaw J."/>
            <person name="Wu H."/>
            <person name="Hsiao K."/>
            <person name="Chao Y."/>
            <person name="Chu M."/>
            <person name="Cheng C."/>
            <person name="Hour A."/>
            <person name="Lee P."/>
            <person name="Lin S."/>
            <person name="Lin Y."/>
            <person name="Liou J."/>
            <person name="Liu S."/>
            <person name="Hsing Y."/>
            <person name="Raghuvanshi S."/>
            <person name="Mohanty A."/>
            <person name="Bharti A.K."/>
            <person name="Gaur A."/>
            <person name="Gupta V."/>
            <person name="Kumar D."/>
            <person name="Ravi V."/>
            <person name="Vij S."/>
            <person name="Kapur A."/>
            <person name="Khurana P."/>
            <person name="Khurana P."/>
            <person name="Khurana J.P."/>
            <person name="Tyagi A.K."/>
            <person name="Gaikwad K."/>
            <person name="Singh A."/>
            <person name="Dalal V."/>
            <person name="Srivastava S."/>
            <person name="Dixit A."/>
            <person name="Pal A.K."/>
            <person name="Ghazi I.A."/>
            <person name="Yadav M."/>
            <person name="Pandit A."/>
            <person name="Bhargava A."/>
            <person name="Sureshbabu K."/>
            <person name="Batra K."/>
            <person name="Sharma T.R."/>
            <person name="Mohapatra T."/>
            <person name="Singh N.K."/>
            <person name="Messing J."/>
            <person name="Nelson A.B."/>
            <person name="Fuks G."/>
            <person name="Kavchok S."/>
            <person name="Keizer G."/>
            <person name="Linton E."/>
            <person name="Llaca V."/>
            <person name="Song R."/>
            <person name="Tanyolac B."/>
            <person name="Young S."/>
            <person name="Ho-Il K."/>
            <person name="Hahn J.H."/>
            <person name="Sangsakoo G."/>
            <person name="Vanavichit A."/>
            <person name="de Mattos Luiz.A.T."/>
            <person name="Zimmer P.D."/>
            <person name="Malone G."/>
            <person name="Dellagostin O."/>
            <person name="de Oliveira A.C."/>
            <person name="Bevan M."/>
            <person name="Bancroft I."/>
            <person name="Minx P."/>
            <person name="Cordum H."/>
            <person name="Wilson R."/>
            <person name="Cheng Z."/>
            <person name="Jin W."/>
            <person name="Jiang J."/>
            <person name="Leong S.A."/>
            <person name="Iwama H."/>
            <person name="Gojobori T."/>
            <person name="Itoh T."/>
            <person name="Niimura Y."/>
            <person name="Fujii Y."/>
            <person name="Habara T."/>
            <person name="Sakai H."/>
            <person name="Sato Y."/>
            <person name="Wilson G."/>
            <person name="Kumar K."/>
            <person name="McCouch S."/>
            <person name="Juretic N."/>
            <person name="Hoen D."/>
            <person name="Wright S."/>
            <person name="Bruskiewich R."/>
            <person name="Bureau T."/>
            <person name="Miyao A."/>
            <person name="Hirochika H."/>
            <person name="Nishikawa T."/>
            <person name="Kadowaki K."/>
            <person name="Sugiura M."/>
            <person name="Burr B."/>
            <person name="Sasaki T."/>
        </authorList>
    </citation>
    <scope>NUCLEOTIDE SEQUENCE [LARGE SCALE GENOMIC DNA]</scope>
    <source>
        <strain evidence="4">cv. Nipponbare</strain>
    </source>
</reference>
<gene>
    <name evidence="3" type="ordered locus">Os06g0725350</name>
    <name evidence="3" type="ORF">OSNPB_060725350</name>
</gene>
<dbReference type="PaxDb" id="39947-A0A0N7KMR9"/>
<name>A0A0N7KMR9_ORYSJ</name>
<protein>
    <submittedName>
        <fullName evidence="3">Os06g0725350 protein</fullName>
    </submittedName>
</protein>
<keyword evidence="4" id="KW-1185">Reference proteome</keyword>
<feature type="signal peptide" evidence="2">
    <location>
        <begin position="1"/>
        <end position="21"/>
    </location>
</feature>
<dbReference type="FunCoup" id="A0A0N7KMR9">
    <property type="interactions" value="331"/>
</dbReference>
<keyword evidence="2" id="KW-0732">Signal</keyword>
<dbReference type="eggNOG" id="ENOG502R5XN">
    <property type="taxonomic scope" value="Eukaryota"/>
</dbReference>
<accession>A0A0N7KMR9</accession>
<reference evidence="3 4" key="3">
    <citation type="journal article" date="2013" name="Rice">
        <title>Improvement of the Oryza sativa Nipponbare reference genome using next generation sequence and optical map data.</title>
        <authorList>
            <person name="Kawahara Y."/>
            <person name="de la Bastide M."/>
            <person name="Hamilton J.P."/>
            <person name="Kanamori H."/>
            <person name="McCombie W.R."/>
            <person name="Ouyang S."/>
            <person name="Schwartz D.C."/>
            <person name="Tanaka T."/>
            <person name="Wu J."/>
            <person name="Zhou S."/>
            <person name="Childs K.L."/>
            <person name="Davidson R.M."/>
            <person name="Lin H."/>
            <person name="Quesada-Ocampo L."/>
            <person name="Vaillancourt B."/>
            <person name="Sakai H."/>
            <person name="Lee S.S."/>
            <person name="Kim J."/>
            <person name="Numa H."/>
            <person name="Itoh T."/>
            <person name="Buell C.R."/>
            <person name="Matsumoto T."/>
        </authorList>
    </citation>
    <scope>NUCLEOTIDE SEQUENCE [LARGE SCALE GENOMIC DNA]</scope>
    <source>
        <strain evidence="4">cv. Nipponbare</strain>
    </source>
</reference>
<proteinExistence type="predicted"/>
<organism evidence="3 4">
    <name type="scientific">Oryza sativa subsp. japonica</name>
    <name type="common">Rice</name>
    <dbReference type="NCBI Taxonomy" id="39947"/>
    <lineage>
        <taxon>Eukaryota</taxon>
        <taxon>Viridiplantae</taxon>
        <taxon>Streptophyta</taxon>
        <taxon>Embryophyta</taxon>
        <taxon>Tracheophyta</taxon>
        <taxon>Spermatophyta</taxon>
        <taxon>Magnoliopsida</taxon>
        <taxon>Liliopsida</taxon>
        <taxon>Poales</taxon>
        <taxon>Poaceae</taxon>
        <taxon>BOP clade</taxon>
        <taxon>Oryzoideae</taxon>
        <taxon>Oryzeae</taxon>
        <taxon>Oryzinae</taxon>
        <taxon>Oryza</taxon>
        <taxon>Oryza sativa</taxon>
    </lineage>
</organism>
<reference evidence="3 4" key="2">
    <citation type="journal article" date="2013" name="Plant Cell Physiol.">
        <title>Rice Annotation Project Database (RAP-DB): an integrative and interactive database for rice genomics.</title>
        <authorList>
            <person name="Sakai H."/>
            <person name="Lee S.S."/>
            <person name="Tanaka T."/>
            <person name="Numa H."/>
            <person name="Kim J."/>
            <person name="Kawahara Y."/>
            <person name="Wakimoto H."/>
            <person name="Yang C.C."/>
            <person name="Iwamoto M."/>
            <person name="Abe T."/>
            <person name="Yamada Y."/>
            <person name="Muto A."/>
            <person name="Inokuchi H."/>
            <person name="Ikemura T."/>
            <person name="Matsumoto T."/>
            <person name="Sasaki T."/>
            <person name="Itoh T."/>
        </authorList>
    </citation>
    <scope>NUCLEOTIDE SEQUENCE [LARGE SCALE GENOMIC DNA]</scope>
    <source>
        <strain evidence="4">cv. Nipponbare</strain>
    </source>
</reference>
<dbReference type="AlphaFoldDB" id="A0A0N7KMR9"/>